<feature type="region of interest" description="Disordered" evidence="8">
    <location>
        <begin position="150"/>
        <end position="187"/>
    </location>
</feature>
<evidence type="ECO:0000256" key="3">
    <source>
        <dbReference type="ARBA" id="ARBA00005913"/>
    </source>
</evidence>
<dbReference type="GO" id="GO:0007032">
    <property type="term" value="P:endosome organization"/>
    <property type="evidence" value="ECO:0007669"/>
    <property type="project" value="TreeGrafter"/>
</dbReference>
<reference evidence="10 11" key="1">
    <citation type="submission" date="2015-01" db="EMBL/GenBank/DDBJ databases">
        <title>The Genome Sequence of Exophiala mesophila CBS40295.</title>
        <authorList>
            <consortium name="The Broad Institute Genomics Platform"/>
            <person name="Cuomo C."/>
            <person name="de Hoog S."/>
            <person name="Gorbushina A."/>
            <person name="Stielow B."/>
            <person name="Teixiera M."/>
            <person name="Abouelleil A."/>
            <person name="Chapman S.B."/>
            <person name="Priest M."/>
            <person name="Young S.K."/>
            <person name="Wortman J."/>
            <person name="Nusbaum C."/>
            <person name="Birren B."/>
        </authorList>
    </citation>
    <scope>NUCLEOTIDE SEQUENCE [LARGE SCALE GENOMIC DNA]</scope>
    <source>
        <strain evidence="10 11">CBS 40295</strain>
    </source>
</reference>
<evidence type="ECO:0000256" key="6">
    <source>
        <dbReference type="ARBA" id="ARBA00022753"/>
    </source>
</evidence>
<proteinExistence type="inferred from homology"/>
<organism evidence="10 11">
    <name type="scientific">Exophiala mesophila</name>
    <name type="common">Black yeast-like fungus</name>
    <dbReference type="NCBI Taxonomy" id="212818"/>
    <lineage>
        <taxon>Eukaryota</taxon>
        <taxon>Fungi</taxon>
        <taxon>Dikarya</taxon>
        <taxon>Ascomycota</taxon>
        <taxon>Pezizomycotina</taxon>
        <taxon>Eurotiomycetes</taxon>
        <taxon>Chaetothyriomycetidae</taxon>
        <taxon>Chaetothyriales</taxon>
        <taxon>Herpotrichiellaceae</taxon>
        <taxon>Exophiala</taxon>
    </lineage>
</organism>
<dbReference type="RefSeq" id="XP_016226531.1">
    <property type="nucleotide sequence ID" value="XM_016367013.1"/>
</dbReference>
<dbReference type="PANTHER" id="PTHR37787">
    <property type="entry name" value="BIOGENESIS OF LYSOSOME-RELATED ORGANELLES COMPLEX 1 SUBUNIT KXD1"/>
    <property type="match status" value="1"/>
</dbReference>
<dbReference type="GeneID" id="27320516"/>
<feature type="compositionally biased region" description="Polar residues" evidence="8">
    <location>
        <begin position="64"/>
        <end position="73"/>
    </location>
</feature>
<evidence type="ECO:0000256" key="2">
    <source>
        <dbReference type="ARBA" id="ARBA00004177"/>
    </source>
</evidence>
<dbReference type="PANTHER" id="PTHR37787:SF1">
    <property type="entry name" value="BIOGENESIS OF LYSOSOME-RELATED ORGANELLES COMPLEX 1 SUBUNIT KXD1"/>
    <property type="match status" value="1"/>
</dbReference>
<dbReference type="GO" id="GO:0031083">
    <property type="term" value="C:BLOC-1 complex"/>
    <property type="evidence" value="ECO:0007669"/>
    <property type="project" value="TreeGrafter"/>
</dbReference>
<name>A0A0D1ZK44_EXOME</name>
<evidence type="ECO:0000259" key="9">
    <source>
        <dbReference type="Pfam" id="PF10241"/>
    </source>
</evidence>
<keyword evidence="11" id="KW-1185">Reference proteome</keyword>
<keyword evidence="5" id="KW-0813">Transport</keyword>
<accession>A0A0D1ZK44</accession>
<dbReference type="GO" id="GO:0032880">
    <property type="term" value="P:regulation of protein localization"/>
    <property type="evidence" value="ECO:0007669"/>
    <property type="project" value="TreeGrafter"/>
</dbReference>
<feature type="region of interest" description="Disordered" evidence="8">
    <location>
        <begin position="1"/>
        <end position="21"/>
    </location>
</feature>
<evidence type="ECO:0000313" key="11">
    <source>
        <dbReference type="Proteomes" id="UP000054302"/>
    </source>
</evidence>
<dbReference type="EMBL" id="KN847521">
    <property type="protein sequence ID" value="KIV94957.1"/>
    <property type="molecule type" value="Genomic_DNA"/>
</dbReference>
<dbReference type="InterPro" id="IPR051390">
    <property type="entry name" value="BLOC-1_subunit_KXD1"/>
</dbReference>
<evidence type="ECO:0000256" key="5">
    <source>
        <dbReference type="ARBA" id="ARBA00022448"/>
    </source>
</evidence>
<comment type="similarity">
    <text evidence="3">Belongs to the KXD1 family.</text>
</comment>
<evidence type="ECO:0000313" key="10">
    <source>
        <dbReference type="EMBL" id="KIV94957.1"/>
    </source>
</evidence>
<feature type="compositionally biased region" description="Low complexity" evidence="8">
    <location>
        <begin position="48"/>
        <end position="62"/>
    </location>
</feature>
<dbReference type="OMA" id="DRMQDVF"/>
<evidence type="ECO:0000256" key="4">
    <source>
        <dbReference type="ARBA" id="ARBA00016207"/>
    </source>
</evidence>
<gene>
    <name evidence="10" type="ORF">PV10_02671</name>
</gene>
<comment type="function">
    <text evidence="1">Component of the biogenesis of lysosome-related organelles complex-1 (BLOC-1) involved in endosomal cargo sorting.</text>
</comment>
<feature type="domain" description="KxDL" evidence="9">
    <location>
        <begin position="95"/>
        <end position="179"/>
    </location>
</feature>
<dbReference type="Pfam" id="PF10241">
    <property type="entry name" value="KxDL"/>
    <property type="match status" value="1"/>
</dbReference>
<feature type="region of interest" description="Disordered" evidence="8">
    <location>
        <begin position="41"/>
        <end position="84"/>
    </location>
</feature>
<comment type="subcellular location">
    <subcellularLocation>
        <location evidence="2">Endosome</location>
    </subcellularLocation>
</comment>
<dbReference type="OrthoDB" id="4089816at2759"/>
<sequence length="187" mass="21350">MATISHHPTHYESRHKSPPIYISNQAAYNRPVTRVTMTPPEISDTEASYGSRSGGTFSTRSSLYGHSQSTGSEYDSYRSPRQPGVDVMDMLSEKMNHVFDPIRMDRSMAHQTQMSGGLNSKNRELENMQKELLSRSKKARVDFDEAVDAHRQARRDIEYLQSKSKQMKSKAEKKHPEAYAKASRSRH</sequence>
<dbReference type="HOGENOM" id="CLU_087050_0_0_1"/>
<dbReference type="Proteomes" id="UP000054302">
    <property type="component" value="Unassembled WGS sequence"/>
</dbReference>
<evidence type="ECO:0000256" key="8">
    <source>
        <dbReference type="SAM" id="MobiDB-lite"/>
    </source>
</evidence>
<dbReference type="InterPro" id="IPR019371">
    <property type="entry name" value="KxDL_dom"/>
</dbReference>
<protein>
    <recommendedName>
        <fullName evidence="4">Biogenesis of lysosome-related organelles complex 1 subunit KXD1</fullName>
    </recommendedName>
    <alternativeName>
        <fullName evidence="7">KxDL homolog</fullName>
    </alternativeName>
</protein>
<dbReference type="AlphaFoldDB" id="A0A0D1ZK44"/>
<dbReference type="VEuPathDB" id="FungiDB:PV10_02671"/>
<evidence type="ECO:0000256" key="1">
    <source>
        <dbReference type="ARBA" id="ARBA00002069"/>
    </source>
</evidence>
<evidence type="ECO:0000256" key="7">
    <source>
        <dbReference type="ARBA" id="ARBA00029808"/>
    </source>
</evidence>
<dbReference type="GO" id="GO:0005768">
    <property type="term" value="C:endosome"/>
    <property type="evidence" value="ECO:0007669"/>
    <property type="project" value="UniProtKB-SubCell"/>
</dbReference>
<keyword evidence="6" id="KW-0967">Endosome</keyword>